<proteinExistence type="predicted"/>
<feature type="signal peptide" evidence="1">
    <location>
        <begin position="1"/>
        <end position="20"/>
    </location>
</feature>
<reference evidence="2 3" key="1">
    <citation type="submission" date="2019-04" db="EMBL/GenBank/DDBJ databases">
        <title>Phreatobacter aquaticus sp. nov.</title>
        <authorList>
            <person name="Choi A."/>
        </authorList>
    </citation>
    <scope>NUCLEOTIDE SEQUENCE [LARGE SCALE GENOMIC DNA]</scope>
    <source>
        <strain evidence="2 3">KCTC 52518</strain>
    </source>
</reference>
<keyword evidence="1" id="KW-0732">Signal</keyword>
<sequence>MRRFLLFILVSLALPAAVQAQTLTIRGLPDAAVTLDLATLEKLGTSEVIDSREVTTPTGRERIDIVYRGVELAKLLEANGIERLDRHGVRAATVIVVARDGYRASFSWGELFNTSGGRRVFVITGENGRPNSAREGVFSLRAFADLRPGPRHVRDVAELLIELPR</sequence>
<dbReference type="AlphaFoldDB" id="A0A4D7BMN2"/>
<dbReference type="Gene3D" id="3.90.420.10">
    <property type="entry name" value="Oxidoreductase, molybdopterin-binding domain"/>
    <property type="match status" value="1"/>
</dbReference>
<evidence type="ECO:0008006" key="4">
    <source>
        <dbReference type="Google" id="ProtNLM"/>
    </source>
</evidence>
<protein>
    <recommendedName>
        <fullName evidence="4">Molybdopterin-binding protein</fullName>
    </recommendedName>
</protein>
<dbReference type="KEGG" id="pstg:E8M01_34590"/>
<evidence type="ECO:0000256" key="1">
    <source>
        <dbReference type="SAM" id="SignalP"/>
    </source>
</evidence>
<name>A0A4D7BMN2_9HYPH</name>
<organism evidence="2 3">
    <name type="scientific">Phreatobacter stygius</name>
    <dbReference type="NCBI Taxonomy" id="1940610"/>
    <lineage>
        <taxon>Bacteria</taxon>
        <taxon>Pseudomonadati</taxon>
        <taxon>Pseudomonadota</taxon>
        <taxon>Alphaproteobacteria</taxon>
        <taxon>Hyphomicrobiales</taxon>
        <taxon>Phreatobacteraceae</taxon>
        <taxon>Phreatobacter</taxon>
    </lineage>
</organism>
<gene>
    <name evidence="2" type="ORF">E8M01_34590</name>
</gene>
<accession>A0A4D7BMN2</accession>
<dbReference type="InterPro" id="IPR036374">
    <property type="entry name" value="OxRdtase_Mopterin-bd_sf"/>
</dbReference>
<dbReference type="EMBL" id="CP039690">
    <property type="protein sequence ID" value="QCI68912.1"/>
    <property type="molecule type" value="Genomic_DNA"/>
</dbReference>
<keyword evidence="3" id="KW-1185">Reference proteome</keyword>
<dbReference type="OrthoDB" id="482420at2"/>
<feature type="chain" id="PRO_5020898991" description="Molybdopterin-binding protein" evidence="1">
    <location>
        <begin position="21"/>
        <end position="165"/>
    </location>
</feature>
<dbReference type="Proteomes" id="UP000298781">
    <property type="component" value="Chromosome"/>
</dbReference>
<evidence type="ECO:0000313" key="2">
    <source>
        <dbReference type="EMBL" id="QCI68912.1"/>
    </source>
</evidence>
<evidence type="ECO:0000313" key="3">
    <source>
        <dbReference type="Proteomes" id="UP000298781"/>
    </source>
</evidence>
<dbReference type="RefSeq" id="WP_136964325.1">
    <property type="nucleotide sequence ID" value="NZ_CP039690.1"/>
</dbReference>
<dbReference type="SUPFAM" id="SSF56524">
    <property type="entry name" value="Oxidoreductase molybdopterin-binding domain"/>
    <property type="match status" value="1"/>
</dbReference>